<protein>
    <submittedName>
        <fullName evidence="9">AT-hook motif nuclear-localized protein 20-like</fullName>
    </submittedName>
</protein>
<evidence type="ECO:0000259" key="7">
    <source>
        <dbReference type="PROSITE" id="PS51742"/>
    </source>
</evidence>
<dbReference type="Proteomes" id="UP000504608">
    <property type="component" value="Unplaced"/>
</dbReference>
<dbReference type="KEGG" id="cmax:111499402"/>
<keyword evidence="2" id="KW-0238">DNA-binding</keyword>
<evidence type="ECO:0000256" key="2">
    <source>
        <dbReference type="ARBA" id="ARBA00023125"/>
    </source>
</evidence>
<evidence type="ECO:0000313" key="8">
    <source>
        <dbReference type="Proteomes" id="UP000504608"/>
    </source>
</evidence>
<proteinExistence type="predicted"/>
<evidence type="ECO:0000256" key="4">
    <source>
        <dbReference type="ARBA" id="ARBA00023242"/>
    </source>
</evidence>
<dbReference type="RefSeq" id="XP_023006764.1">
    <property type="nucleotide sequence ID" value="XM_023150996.1"/>
</dbReference>
<sequence length="278" mass="29649">SFPNLNAFFPFKFSVFLSVLKFSANLANSNPWWASRVCFPATDPVSTTVGGCGREHDNNEDELKEGSVLVGNRRTRGRPPGAKNKPKPPIIVTRDSPHALRTHVIEIAGGADVADSINQLSSRRQRGVCVLSGNGTVADVTLRQSATVIQLHGLFDILSLSGSFLPGPAIPCSTRLTVYLAGGQGQVVGGTVVGPLLAAGPVILIAATFANAIYERLPLQDDHDYQETEVSPTAIDGGEVEEPPPPPPYPRTTTSIYDLMTPNNDHEMGIDKVWLGSA</sequence>
<accession>A0A6J1L329</accession>
<name>A0A6J1L329_CUCMA</name>
<feature type="signal peptide" evidence="6">
    <location>
        <begin position="1"/>
        <end position="29"/>
    </location>
</feature>
<evidence type="ECO:0000256" key="5">
    <source>
        <dbReference type="SAM" id="MobiDB-lite"/>
    </source>
</evidence>
<dbReference type="CDD" id="cd11378">
    <property type="entry name" value="DUF296"/>
    <property type="match status" value="1"/>
</dbReference>
<dbReference type="Pfam" id="PF03479">
    <property type="entry name" value="PCC"/>
    <property type="match status" value="1"/>
</dbReference>
<dbReference type="AlphaFoldDB" id="A0A6J1L329"/>
<keyword evidence="8" id="KW-1185">Reference proteome</keyword>
<organism evidence="8 9">
    <name type="scientific">Cucurbita maxima</name>
    <name type="common">Pumpkin</name>
    <name type="synonym">Winter squash</name>
    <dbReference type="NCBI Taxonomy" id="3661"/>
    <lineage>
        <taxon>Eukaryota</taxon>
        <taxon>Viridiplantae</taxon>
        <taxon>Streptophyta</taxon>
        <taxon>Embryophyta</taxon>
        <taxon>Tracheophyta</taxon>
        <taxon>Spermatophyta</taxon>
        <taxon>Magnoliopsida</taxon>
        <taxon>eudicotyledons</taxon>
        <taxon>Gunneridae</taxon>
        <taxon>Pentapetalae</taxon>
        <taxon>rosids</taxon>
        <taxon>fabids</taxon>
        <taxon>Cucurbitales</taxon>
        <taxon>Cucurbitaceae</taxon>
        <taxon>Cucurbiteae</taxon>
        <taxon>Cucurbita</taxon>
    </lineage>
</organism>
<keyword evidence="6" id="KW-0732">Signal</keyword>
<dbReference type="PANTHER" id="PTHR31100:SF70">
    <property type="entry name" value="OS07G0235200 PROTEIN"/>
    <property type="match status" value="1"/>
</dbReference>
<dbReference type="Gene3D" id="3.30.1330.80">
    <property type="entry name" value="Hypothetical protein, similar to alpha- acetolactate decarboxylase, domain 2"/>
    <property type="match status" value="1"/>
</dbReference>
<evidence type="ECO:0000313" key="9">
    <source>
        <dbReference type="RefSeq" id="XP_023006764.1"/>
    </source>
</evidence>
<feature type="chain" id="PRO_5027005580" evidence="6">
    <location>
        <begin position="30"/>
        <end position="278"/>
    </location>
</feature>
<dbReference type="GO" id="GO:0003680">
    <property type="term" value="F:minor groove of adenine-thymine-rich DNA binding"/>
    <property type="evidence" value="ECO:0007669"/>
    <property type="project" value="InterPro"/>
</dbReference>
<evidence type="ECO:0000256" key="1">
    <source>
        <dbReference type="ARBA" id="ARBA00023015"/>
    </source>
</evidence>
<evidence type="ECO:0000256" key="6">
    <source>
        <dbReference type="SAM" id="SignalP"/>
    </source>
</evidence>
<dbReference type="SUPFAM" id="SSF117856">
    <property type="entry name" value="AF0104/ALDC/Ptd012-like"/>
    <property type="match status" value="1"/>
</dbReference>
<dbReference type="GO" id="GO:0005634">
    <property type="term" value="C:nucleus"/>
    <property type="evidence" value="ECO:0007669"/>
    <property type="project" value="TreeGrafter"/>
</dbReference>
<gene>
    <name evidence="9" type="primary">LOC111499402</name>
</gene>
<dbReference type="InterPro" id="IPR005175">
    <property type="entry name" value="PPC_dom"/>
</dbReference>
<dbReference type="PROSITE" id="PS51742">
    <property type="entry name" value="PPC"/>
    <property type="match status" value="1"/>
</dbReference>
<keyword evidence="4" id="KW-0539">Nucleus</keyword>
<evidence type="ECO:0000256" key="3">
    <source>
        <dbReference type="ARBA" id="ARBA00023163"/>
    </source>
</evidence>
<dbReference type="GeneID" id="111499402"/>
<feature type="region of interest" description="Disordered" evidence="5">
    <location>
        <begin position="52"/>
        <end position="89"/>
    </location>
</feature>
<dbReference type="PANTHER" id="PTHR31100">
    <property type="entry name" value="AT-HOOK MOTIF NUCLEAR-LOCALIZED PROTEIN 15"/>
    <property type="match status" value="1"/>
</dbReference>
<dbReference type="OrthoDB" id="1932529at2759"/>
<keyword evidence="3" id="KW-0804">Transcription</keyword>
<dbReference type="InterPro" id="IPR014476">
    <property type="entry name" value="AHL15-29"/>
</dbReference>
<reference evidence="9" key="1">
    <citation type="submission" date="2025-08" db="UniProtKB">
        <authorList>
            <consortium name="RefSeq"/>
        </authorList>
    </citation>
    <scope>IDENTIFICATION</scope>
    <source>
        <tissue evidence="9">Young leaves</tissue>
    </source>
</reference>
<feature type="region of interest" description="Disordered" evidence="5">
    <location>
        <begin position="229"/>
        <end position="249"/>
    </location>
</feature>
<keyword evidence="1" id="KW-0805">Transcription regulation</keyword>
<dbReference type="GO" id="GO:0003700">
    <property type="term" value="F:DNA-binding transcription factor activity"/>
    <property type="evidence" value="ECO:0007669"/>
    <property type="project" value="TreeGrafter"/>
</dbReference>
<feature type="domain" description="PPC" evidence="7">
    <location>
        <begin position="97"/>
        <end position="231"/>
    </location>
</feature>
<feature type="non-terminal residue" evidence="9">
    <location>
        <position position="1"/>
    </location>
</feature>